<keyword evidence="6" id="KW-0472">Membrane</keyword>
<accession>A0A939M0P7</accession>
<dbReference type="PANTHER" id="PTHR24421:SF62">
    <property type="entry name" value="SENSORY TRANSDUCTION HISTIDINE KINASE"/>
    <property type="match status" value="1"/>
</dbReference>
<dbReference type="Gene3D" id="1.20.5.1930">
    <property type="match status" value="1"/>
</dbReference>
<feature type="transmembrane region" description="Helical" evidence="6">
    <location>
        <begin position="141"/>
        <end position="161"/>
    </location>
</feature>
<dbReference type="GO" id="GO:0016020">
    <property type="term" value="C:membrane"/>
    <property type="evidence" value="ECO:0007669"/>
    <property type="project" value="InterPro"/>
</dbReference>
<sequence>MPHSSLDPVFAGLRLGLHALLVGLALFAVARAFAVASPAAPWVAVIAGGFIAVYFAGAWAAGRGSSGRSRRSLAIAWVAALTLLWGLLVWLSPEGAYLVFPLFFLYLHLLPGAGAAVAVIAATGFAILALGLHLGFSVGGVLGPVVGAGVALLIGLAYRALAREAEERERLLAELLRTRERLAETEREQGALAERARLARDIHDTVAQGLSSIQMLLRAAERDVSEPGAAHLRLARETAAESLAETRQIIRELTPERLDEGLPAALRRLGEEQDGRTGPTGGPRVEVAAEDVALPMAAQTALLRIAQGALANAVQHAGASRVSIELRRTEAGQSAPGGAVLVISDDGCGFEPDSVARRTVRSDSFGIRAMRERAEQLGGTLEIDAAPGRGASVTAQLPLDAAAPDPSSEDPSPVPAPAAAAPAIARPPAADPAAARRPRGRRP</sequence>
<dbReference type="SMART" id="SM00387">
    <property type="entry name" value="HATPase_c"/>
    <property type="match status" value="1"/>
</dbReference>
<dbReference type="InterPro" id="IPR036890">
    <property type="entry name" value="HATPase_C_sf"/>
</dbReference>
<dbReference type="InterPro" id="IPR050482">
    <property type="entry name" value="Sensor_HK_TwoCompSys"/>
</dbReference>
<keyword evidence="9" id="KW-1185">Reference proteome</keyword>
<dbReference type="RefSeq" id="WP_208046884.1">
    <property type="nucleotide sequence ID" value="NZ_JAGDYL010000033.1"/>
</dbReference>
<dbReference type="InterPro" id="IPR005467">
    <property type="entry name" value="His_kinase_dom"/>
</dbReference>
<dbReference type="AlphaFoldDB" id="A0A939M0P7"/>
<feature type="domain" description="Histidine kinase" evidence="7">
    <location>
        <begin position="302"/>
        <end position="401"/>
    </location>
</feature>
<dbReference type="CDD" id="cd16917">
    <property type="entry name" value="HATPase_UhpB-NarQ-NarX-like"/>
    <property type="match status" value="1"/>
</dbReference>
<evidence type="ECO:0000256" key="3">
    <source>
        <dbReference type="ARBA" id="ARBA00023012"/>
    </source>
</evidence>
<proteinExistence type="predicted"/>
<dbReference type="PANTHER" id="PTHR24421">
    <property type="entry name" value="NITRATE/NITRITE SENSOR PROTEIN NARX-RELATED"/>
    <property type="match status" value="1"/>
</dbReference>
<dbReference type="InterPro" id="IPR003594">
    <property type="entry name" value="HATPase_dom"/>
</dbReference>
<dbReference type="Gene3D" id="3.30.565.10">
    <property type="entry name" value="Histidine kinase-like ATPase, C-terminal domain"/>
    <property type="match status" value="1"/>
</dbReference>
<feature type="compositionally biased region" description="Low complexity" evidence="5">
    <location>
        <begin position="398"/>
        <end position="435"/>
    </location>
</feature>
<keyword evidence="2 8" id="KW-0418">Kinase</keyword>
<keyword evidence="6" id="KW-0812">Transmembrane</keyword>
<evidence type="ECO:0000256" key="1">
    <source>
        <dbReference type="ARBA" id="ARBA00022679"/>
    </source>
</evidence>
<dbReference type="PIRSF" id="PIRSF037434">
    <property type="entry name" value="STHK_ChrS"/>
    <property type="match status" value="1"/>
</dbReference>
<evidence type="ECO:0000259" key="7">
    <source>
        <dbReference type="PROSITE" id="PS50109"/>
    </source>
</evidence>
<evidence type="ECO:0000256" key="4">
    <source>
        <dbReference type="SAM" id="Coils"/>
    </source>
</evidence>
<evidence type="ECO:0000313" key="8">
    <source>
        <dbReference type="EMBL" id="MBO1806428.1"/>
    </source>
</evidence>
<dbReference type="Pfam" id="PF02518">
    <property type="entry name" value="HATPase_c"/>
    <property type="match status" value="1"/>
</dbReference>
<evidence type="ECO:0000256" key="6">
    <source>
        <dbReference type="SAM" id="Phobius"/>
    </source>
</evidence>
<dbReference type="PROSITE" id="PS50109">
    <property type="entry name" value="HIS_KIN"/>
    <property type="match status" value="1"/>
</dbReference>
<dbReference type="GO" id="GO:0046983">
    <property type="term" value="F:protein dimerization activity"/>
    <property type="evidence" value="ECO:0007669"/>
    <property type="project" value="InterPro"/>
</dbReference>
<feature type="transmembrane region" description="Helical" evidence="6">
    <location>
        <begin position="103"/>
        <end position="129"/>
    </location>
</feature>
<evidence type="ECO:0000256" key="2">
    <source>
        <dbReference type="ARBA" id="ARBA00022777"/>
    </source>
</evidence>
<gene>
    <name evidence="8" type="ORF">J4H91_14060</name>
</gene>
<dbReference type="GO" id="GO:0000155">
    <property type="term" value="F:phosphorelay sensor kinase activity"/>
    <property type="evidence" value="ECO:0007669"/>
    <property type="project" value="InterPro"/>
</dbReference>
<dbReference type="Proteomes" id="UP000664398">
    <property type="component" value="Unassembled WGS sequence"/>
</dbReference>
<comment type="caution">
    <text evidence="8">The sequence shown here is derived from an EMBL/GenBank/DDBJ whole genome shotgun (WGS) entry which is preliminary data.</text>
</comment>
<reference evidence="8" key="1">
    <citation type="submission" date="2021-03" db="EMBL/GenBank/DDBJ databases">
        <title>Leucobacter chromiisoli sp. nov., isolated from chromium-containing soil of chemical plant.</title>
        <authorList>
            <person name="Xu Z."/>
        </authorList>
    </citation>
    <scope>NUCLEOTIDE SEQUENCE</scope>
    <source>
        <strain evidence="8">A2</strain>
    </source>
</reference>
<keyword evidence="3" id="KW-0902">Two-component regulatory system</keyword>
<dbReference type="InterPro" id="IPR017205">
    <property type="entry name" value="Sig_transdc_His_kinase_ChrS"/>
</dbReference>
<keyword evidence="4" id="KW-0175">Coiled coil</keyword>
<dbReference type="InterPro" id="IPR011712">
    <property type="entry name" value="Sig_transdc_His_kin_sub3_dim/P"/>
</dbReference>
<name>A0A939M0P7_9MICO</name>
<protein>
    <submittedName>
        <fullName evidence="8">Sensor histidine kinase</fullName>
    </submittedName>
</protein>
<dbReference type="Pfam" id="PF07730">
    <property type="entry name" value="HisKA_3"/>
    <property type="match status" value="1"/>
</dbReference>
<keyword evidence="1" id="KW-0808">Transferase</keyword>
<keyword evidence="6" id="KW-1133">Transmembrane helix</keyword>
<feature type="coiled-coil region" evidence="4">
    <location>
        <begin position="158"/>
        <end position="188"/>
    </location>
</feature>
<evidence type="ECO:0000256" key="5">
    <source>
        <dbReference type="SAM" id="MobiDB-lite"/>
    </source>
</evidence>
<organism evidence="8 9">
    <name type="scientific">Leucobacter ruminantium</name>
    <dbReference type="NCBI Taxonomy" id="1289170"/>
    <lineage>
        <taxon>Bacteria</taxon>
        <taxon>Bacillati</taxon>
        <taxon>Actinomycetota</taxon>
        <taxon>Actinomycetes</taxon>
        <taxon>Micrococcales</taxon>
        <taxon>Microbacteriaceae</taxon>
        <taxon>Leucobacter</taxon>
    </lineage>
</organism>
<dbReference type="SUPFAM" id="SSF55874">
    <property type="entry name" value="ATPase domain of HSP90 chaperone/DNA topoisomerase II/histidine kinase"/>
    <property type="match status" value="1"/>
</dbReference>
<evidence type="ECO:0000313" key="9">
    <source>
        <dbReference type="Proteomes" id="UP000664398"/>
    </source>
</evidence>
<dbReference type="EMBL" id="JAGDYL010000033">
    <property type="protein sequence ID" value="MBO1806428.1"/>
    <property type="molecule type" value="Genomic_DNA"/>
</dbReference>
<feature type="transmembrane region" description="Helical" evidence="6">
    <location>
        <begin position="73"/>
        <end position="91"/>
    </location>
</feature>
<feature type="region of interest" description="Disordered" evidence="5">
    <location>
        <begin position="385"/>
        <end position="443"/>
    </location>
</feature>
<feature type="transmembrane region" description="Helical" evidence="6">
    <location>
        <begin position="42"/>
        <end position="61"/>
    </location>
</feature>